<dbReference type="AlphaFoldDB" id="A0AAN8FVP7"/>
<organism evidence="2 3">
    <name type="scientific">Trichostrongylus colubriformis</name>
    <name type="common">Black scour worm</name>
    <dbReference type="NCBI Taxonomy" id="6319"/>
    <lineage>
        <taxon>Eukaryota</taxon>
        <taxon>Metazoa</taxon>
        <taxon>Ecdysozoa</taxon>
        <taxon>Nematoda</taxon>
        <taxon>Chromadorea</taxon>
        <taxon>Rhabditida</taxon>
        <taxon>Rhabditina</taxon>
        <taxon>Rhabditomorpha</taxon>
        <taxon>Strongyloidea</taxon>
        <taxon>Trichostrongylidae</taxon>
        <taxon>Trichostrongylus</taxon>
    </lineage>
</organism>
<name>A0AAN8FVP7_TRICO</name>
<feature type="compositionally biased region" description="Polar residues" evidence="1">
    <location>
        <begin position="35"/>
        <end position="46"/>
    </location>
</feature>
<evidence type="ECO:0000313" key="2">
    <source>
        <dbReference type="EMBL" id="KAK5976393.1"/>
    </source>
</evidence>
<keyword evidence="3" id="KW-1185">Reference proteome</keyword>
<comment type="caution">
    <text evidence="2">The sequence shown here is derived from an EMBL/GenBank/DDBJ whole genome shotgun (WGS) entry which is preliminary data.</text>
</comment>
<proteinExistence type="predicted"/>
<protein>
    <submittedName>
        <fullName evidence="2">Uncharacterized protein</fullName>
    </submittedName>
</protein>
<dbReference type="EMBL" id="WIXE01011928">
    <property type="protein sequence ID" value="KAK5976393.1"/>
    <property type="molecule type" value="Genomic_DNA"/>
</dbReference>
<feature type="region of interest" description="Disordered" evidence="1">
    <location>
        <begin position="34"/>
        <end position="112"/>
    </location>
</feature>
<reference evidence="2 3" key="1">
    <citation type="submission" date="2019-10" db="EMBL/GenBank/DDBJ databases">
        <title>Assembly and Annotation for the nematode Trichostrongylus colubriformis.</title>
        <authorList>
            <person name="Martin J."/>
        </authorList>
    </citation>
    <scope>NUCLEOTIDE SEQUENCE [LARGE SCALE GENOMIC DNA]</scope>
    <source>
        <strain evidence="2">G859</strain>
        <tissue evidence="2">Whole worm</tissue>
    </source>
</reference>
<gene>
    <name evidence="2" type="ORF">GCK32_016258</name>
</gene>
<evidence type="ECO:0000256" key="1">
    <source>
        <dbReference type="SAM" id="MobiDB-lite"/>
    </source>
</evidence>
<accession>A0AAN8FVP7</accession>
<evidence type="ECO:0000313" key="3">
    <source>
        <dbReference type="Proteomes" id="UP001331761"/>
    </source>
</evidence>
<sequence>MSNRGWGFGGLLSSHQQLNSDEVLSSALKLDVSATRPSCTLTNQSPLEPPANRKRGTRVVKGSVPTPVEGKPLSGTAKGGKETADGVQVTVGKPLTTGLMMNPQPVNSDTVT</sequence>
<dbReference type="Proteomes" id="UP001331761">
    <property type="component" value="Unassembled WGS sequence"/>
</dbReference>